<gene>
    <name evidence="1" type="ORF">CASFOL_000853</name>
</gene>
<sequence length="58" mass="6383">MGLLGILSTRTDSQNTRPNSPHFCIYITYKSLYAGVLFGGAISHSTFSICLLHSYSIE</sequence>
<keyword evidence="2" id="KW-1185">Reference proteome</keyword>
<accession>A0ABD3EKW0</accession>
<comment type="caution">
    <text evidence="1">The sequence shown here is derived from an EMBL/GenBank/DDBJ whole genome shotgun (WGS) entry which is preliminary data.</text>
</comment>
<proteinExistence type="predicted"/>
<dbReference type="AlphaFoldDB" id="A0ABD3EKW0"/>
<organism evidence="1 2">
    <name type="scientific">Castilleja foliolosa</name>
    <dbReference type="NCBI Taxonomy" id="1961234"/>
    <lineage>
        <taxon>Eukaryota</taxon>
        <taxon>Viridiplantae</taxon>
        <taxon>Streptophyta</taxon>
        <taxon>Embryophyta</taxon>
        <taxon>Tracheophyta</taxon>
        <taxon>Spermatophyta</taxon>
        <taxon>Magnoliopsida</taxon>
        <taxon>eudicotyledons</taxon>
        <taxon>Gunneridae</taxon>
        <taxon>Pentapetalae</taxon>
        <taxon>asterids</taxon>
        <taxon>lamiids</taxon>
        <taxon>Lamiales</taxon>
        <taxon>Orobanchaceae</taxon>
        <taxon>Pedicularideae</taxon>
        <taxon>Castillejinae</taxon>
        <taxon>Castilleja</taxon>
    </lineage>
</organism>
<dbReference type="EMBL" id="JAVIJP010000002">
    <property type="protein sequence ID" value="KAL3655067.1"/>
    <property type="molecule type" value="Genomic_DNA"/>
</dbReference>
<dbReference type="Proteomes" id="UP001632038">
    <property type="component" value="Unassembled WGS sequence"/>
</dbReference>
<evidence type="ECO:0000313" key="2">
    <source>
        <dbReference type="Proteomes" id="UP001632038"/>
    </source>
</evidence>
<name>A0ABD3EKW0_9LAMI</name>
<evidence type="ECO:0000313" key="1">
    <source>
        <dbReference type="EMBL" id="KAL3655067.1"/>
    </source>
</evidence>
<protein>
    <submittedName>
        <fullName evidence="1">Uncharacterized protein</fullName>
    </submittedName>
</protein>
<reference evidence="2" key="1">
    <citation type="journal article" date="2024" name="IScience">
        <title>Strigolactones Initiate the Formation of Haustorium-like Structures in Castilleja.</title>
        <authorList>
            <person name="Buerger M."/>
            <person name="Peterson D."/>
            <person name="Chory J."/>
        </authorList>
    </citation>
    <scope>NUCLEOTIDE SEQUENCE [LARGE SCALE GENOMIC DNA]</scope>
</reference>